<proteinExistence type="predicted"/>
<evidence type="ECO:0000313" key="2">
    <source>
        <dbReference type="Proteomes" id="UP000356253"/>
    </source>
</evidence>
<accession>A0AC61YD94</accession>
<organism evidence="1 2">
    <name type="scientific">Mesonia oceanica</name>
    <dbReference type="NCBI Taxonomy" id="2687242"/>
    <lineage>
        <taxon>Bacteria</taxon>
        <taxon>Pseudomonadati</taxon>
        <taxon>Bacteroidota</taxon>
        <taxon>Flavobacteriia</taxon>
        <taxon>Flavobacteriales</taxon>
        <taxon>Flavobacteriaceae</taxon>
        <taxon>Mesonia</taxon>
    </lineage>
</organism>
<reference evidence="1" key="1">
    <citation type="submission" date="2019-09" db="EMBL/GenBank/DDBJ databases">
        <authorList>
            <person name="Rodrigo-Torres L."/>
            <person name="Arahal R. D."/>
            <person name="Lucena T."/>
        </authorList>
    </citation>
    <scope>NUCLEOTIDE SEQUENCE</scope>
    <source>
        <strain evidence="1">ISS653</strain>
    </source>
</reference>
<evidence type="ECO:0000313" key="1">
    <source>
        <dbReference type="EMBL" id="VVV02083.1"/>
    </source>
</evidence>
<sequence length="380" mass="44177">MNNPQGRVQAFLLVNNLAFIAGIMFSFKLWITRRNFPVIPLFDFIPEFSTSFNLIPVIVLIALLAIQIIYKKPFIFLLSILTIGFLLVQDAMRWQPWVYLYTVFIIPFCFKKIKASQVLSFFQIILIGVYFWSGLYKLNSGFTEIIFPKMILQVLHINLSKYSYLGYFIPITELLVAVGFVIKKTRNIAFYLAASTHLLILVWLSPIGGNTNSVIIPWNIAMIVFTYLCFYKNEIEVFTKPQTLKKPLTLIAFIIILLPGLYKVGYWPYYFSFQLYSGQGQSSYISLPDKQLLEQHPNFINACYPFKEFPQKNIVKLSYWSYFELNVPTPPDTKIYHAVMKDFCNNYPEVEFYHCATIEASENCKKLTCDDSEIPLTFEN</sequence>
<dbReference type="Proteomes" id="UP000356253">
    <property type="component" value="Unassembled WGS sequence"/>
</dbReference>
<name>A0AC61YD94_9FLAO</name>
<gene>
    <name evidence="1" type="ORF">FVB9532_03379</name>
</gene>
<protein>
    <submittedName>
        <fullName evidence="1">Uncharacterized protein</fullName>
    </submittedName>
</protein>
<comment type="caution">
    <text evidence="1">The sequence shown here is derived from an EMBL/GenBank/DDBJ whole genome shotgun (WGS) entry which is preliminary data.</text>
</comment>
<dbReference type="EMBL" id="CABVMM010000015">
    <property type="protein sequence ID" value="VVV02083.1"/>
    <property type="molecule type" value="Genomic_DNA"/>
</dbReference>
<keyword evidence="2" id="KW-1185">Reference proteome</keyword>